<dbReference type="GO" id="GO:0005737">
    <property type="term" value="C:cytoplasm"/>
    <property type="evidence" value="ECO:0007669"/>
    <property type="project" value="TreeGrafter"/>
</dbReference>
<reference evidence="2 3" key="1">
    <citation type="journal article" date="2018" name="Science">
        <title>The opium poppy genome and morphinan production.</title>
        <authorList>
            <person name="Guo L."/>
            <person name="Winzer T."/>
            <person name="Yang X."/>
            <person name="Li Y."/>
            <person name="Ning Z."/>
            <person name="He Z."/>
            <person name="Teodor R."/>
            <person name="Lu Y."/>
            <person name="Bowser T.A."/>
            <person name="Graham I.A."/>
            <person name="Ye K."/>
        </authorList>
    </citation>
    <scope>NUCLEOTIDE SEQUENCE [LARGE SCALE GENOMIC DNA]</scope>
    <source>
        <strain evidence="3">cv. HN1</strain>
        <tissue evidence="2">Leaves</tissue>
    </source>
</reference>
<sequence>MMSSSWASKKKSAKAIRKLSEVLGESLSSHHHALLSSLLKELPGRLWEGKEAILHAIGALCTACHKSISVEDPTAPNAILSAVSSACTKKLKTYSEAAYSCLQEVIKAFRNPGFFGIVFPLLSEVCIKASASKPRQTSLGTDASNAAEDKEEEVSAPLDKVLDCITSCISVAHLPDVLEQTKNLIHVFLVVLYPNLQWTVKMSAFSTIKQLCSKTRSVVSDSQDTSLHAEATVVIQEVHVAASECLLEVTKLYKDAQLMQSEDVSYKSELIHLCDVEKSEQAKSLLRKCIEILESL</sequence>
<dbReference type="GO" id="GO:0005634">
    <property type="term" value="C:nucleus"/>
    <property type="evidence" value="ECO:0007669"/>
    <property type="project" value="TreeGrafter"/>
</dbReference>
<dbReference type="Gramene" id="RZC83438">
    <property type="protein sequence ID" value="RZC83438"/>
    <property type="gene ID" value="C5167_046224"/>
</dbReference>
<name>A0A4Y7LFX8_PAPSO</name>
<dbReference type="GO" id="GO:0036503">
    <property type="term" value="P:ERAD pathway"/>
    <property type="evidence" value="ECO:0007669"/>
    <property type="project" value="TreeGrafter"/>
</dbReference>
<accession>A0A4Y7LFX8</accession>
<dbReference type="STRING" id="3469.A0A4Y7LFX8"/>
<dbReference type="AlphaFoldDB" id="A0A4Y7LFX8"/>
<dbReference type="OMA" id="EVCIKAS"/>
<evidence type="ECO:0000313" key="2">
    <source>
        <dbReference type="EMBL" id="RZC83438.1"/>
    </source>
</evidence>
<dbReference type="PANTHER" id="PTHR23346:SF19">
    <property type="entry name" value="PROTEASOME ADAPTER AND SCAFFOLD PROTEIN ECM29"/>
    <property type="match status" value="1"/>
</dbReference>
<dbReference type="InterPro" id="IPR011989">
    <property type="entry name" value="ARM-like"/>
</dbReference>
<keyword evidence="1" id="KW-0677">Repeat</keyword>
<proteinExistence type="predicted"/>
<dbReference type="SUPFAM" id="SSF48371">
    <property type="entry name" value="ARM repeat"/>
    <property type="match status" value="1"/>
</dbReference>
<evidence type="ECO:0008006" key="4">
    <source>
        <dbReference type="Google" id="ProtNLM"/>
    </source>
</evidence>
<dbReference type="InterPro" id="IPR016024">
    <property type="entry name" value="ARM-type_fold"/>
</dbReference>
<dbReference type="PANTHER" id="PTHR23346">
    <property type="entry name" value="TRANSLATIONAL ACTIVATOR GCN1-RELATED"/>
    <property type="match status" value="1"/>
</dbReference>
<gene>
    <name evidence="2" type="ORF">C5167_046224</name>
</gene>
<evidence type="ECO:0000313" key="3">
    <source>
        <dbReference type="Proteomes" id="UP000316621"/>
    </source>
</evidence>
<dbReference type="GO" id="GO:0060090">
    <property type="term" value="F:molecular adaptor activity"/>
    <property type="evidence" value="ECO:0007669"/>
    <property type="project" value="TreeGrafter"/>
</dbReference>
<dbReference type="Proteomes" id="UP000316621">
    <property type="component" value="Chromosome 11"/>
</dbReference>
<evidence type="ECO:0000256" key="1">
    <source>
        <dbReference type="ARBA" id="ARBA00022737"/>
    </source>
</evidence>
<dbReference type="Gene3D" id="1.25.10.10">
    <property type="entry name" value="Leucine-rich Repeat Variant"/>
    <property type="match status" value="1"/>
</dbReference>
<dbReference type="EMBL" id="CM010725">
    <property type="protein sequence ID" value="RZC83438.1"/>
    <property type="molecule type" value="Genomic_DNA"/>
</dbReference>
<keyword evidence="3" id="KW-1185">Reference proteome</keyword>
<protein>
    <recommendedName>
        <fullName evidence="4">Ribosomal RNA-processing protein 12-like conserved domain-containing protein</fullName>
    </recommendedName>
</protein>
<organism evidence="2 3">
    <name type="scientific">Papaver somniferum</name>
    <name type="common">Opium poppy</name>
    <dbReference type="NCBI Taxonomy" id="3469"/>
    <lineage>
        <taxon>Eukaryota</taxon>
        <taxon>Viridiplantae</taxon>
        <taxon>Streptophyta</taxon>
        <taxon>Embryophyta</taxon>
        <taxon>Tracheophyta</taxon>
        <taxon>Spermatophyta</taxon>
        <taxon>Magnoliopsida</taxon>
        <taxon>Ranunculales</taxon>
        <taxon>Papaveraceae</taxon>
        <taxon>Papaveroideae</taxon>
        <taxon>Papaver</taxon>
    </lineage>
</organism>